<protein>
    <submittedName>
        <fullName evidence="1">Uncharacterized protein</fullName>
    </submittedName>
</protein>
<dbReference type="AlphaFoldDB" id="A0AA48GLP9"/>
<sequence length="193" mass="20433">METLRDLLIQRAARLQERPALTAPDWGTLRYPAFRNRVEGIALGLMAAPPADARTGAAGAGPWAWAAEVAAACCGLAWDPALGSDPALLGGPRFNDEGGRQAYHDRGEALEAATPFLPGLGHGDLLLRLRRLNGRLGWDHETRVQVPLADLASPAVRGVLWSALYAGAHAVLHPGPPAGWDPAPFQDLLQPGP</sequence>
<accession>A0AA48GLP9</accession>
<dbReference type="EMBL" id="AP027081">
    <property type="protein sequence ID" value="BDU75386.1"/>
    <property type="molecule type" value="Genomic_DNA"/>
</dbReference>
<evidence type="ECO:0000313" key="1">
    <source>
        <dbReference type="EMBL" id="BDU75386.1"/>
    </source>
</evidence>
<reference evidence="1" key="1">
    <citation type="journal article" date="2023" name="Int. J. Syst. Evol. Microbiol.">
        <title>Mesoterricola silvestris gen. nov., sp. nov., Mesoterricola sediminis sp. nov., Geothrix oryzae sp. nov., Geothrix edaphica sp. nov., Geothrix rubra sp. nov., and Geothrix limicola sp. nov., six novel members of Acidobacteriota isolated from soils.</title>
        <authorList>
            <person name="Itoh H."/>
            <person name="Sugisawa Y."/>
            <person name="Mise K."/>
            <person name="Xu Z."/>
            <person name="Kuniyasu M."/>
            <person name="Ushijima N."/>
            <person name="Kawano K."/>
            <person name="Kobayashi E."/>
            <person name="Shiratori Y."/>
            <person name="Masuda Y."/>
            <person name="Senoo K."/>
        </authorList>
    </citation>
    <scope>NUCLEOTIDE SEQUENCE</scope>
    <source>
        <strain evidence="1">W786</strain>
    </source>
</reference>
<keyword evidence="2" id="KW-1185">Reference proteome</keyword>
<dbReference type="SUPFAM" id="SSF56801">
    <property type="entry name" value="Acetyl-CoA synthetase-like"/>
    <property type="match status" value="1"/>
</dbReference>
<dbReference type="KEGG" id="msea:METESE_03440"/>
<gene>
    <name evidence="1" type="ORF">METESE_03440</name>
</gene>
<organism evidence="1 2">
    <name type="scientific">Mesoterricola sediminis</name>
    <dbReference type="NCBI Taxonomy" id="2927980"/>
    <lineage>
        <taxon>Bacteria</taxon>
        <taxon>Pseudomonadati</taxon>
        <taxon>Acidobacteriota</taxon>
        <taxon>Holophagae</taxon>
        <taxon>Holophagales</taxon>
        <taxon>Holophagaceae</taxon>
        <taxon>Mesoterricola</taxon>
    </lineage>
</organism>
<proteinExistence type="predicted"/>
<evidence type="ECO:0000313" key="2">
    <source>
        <dbReference type="Proteomes" id="UP001228113"/>
    </source>
</evidence>
<dbReference type="Proteomes" id="UP001228113">
    <property type="component" value="Chromosome"/>
</dbReference>
<dbReference type="RefSeq" id="WP_316410952.1">
    <property type="nucleotide sequence ID" value="NZ_AP027081.1"/>
</dbReference>
<name>A0AA48GLP9_9BACT</name>